<organism evidence="3 5">
    <name type="scientific">Puccinia graminis f. sp. tritici</name>
    <dbReference type="NCBI Taxonomy" id="56615"/>
    <lineage>
        <taxon>Eukaryota</taxon>
        <taxon>Fungi</taxon>
        <taxon>Dikarya</taxon>
        <taxon>Basidiomycota</taxon>
        <taxon>Pucciniomycotina</taxon>
        <taxon>Pucciniomycetes</taxon>
        <taxon>Pucciniales</taxon>
        <taxon>Pucciniaceae</taxon>
        <taxon>Puccinia</taxon>
    </lineage>
</organism>
<evidence type="ECO:0000313" key="3">
    <source>
        <dbReference type="EMBL" id="KAA1136036.1"/>
    </source>
</evidence>
<evidence type="ECO:0000313" key="4">
    <source>
        <dbReference type="Proteomes" id="UP000324748"/>
    </source>
</evidence>
<dbReference type="Proteomes" id="UP000324748">
    <property type="component" value="Unassembled WGS sequence"/>
</dbReference>
<name>A0A5B0SD84_PUCGR</name>
<protein>
    <submittedName>
        <fullName evidence="3">Uncharacterized protein</fullName>
    </submittedName>
</protein>
<gene>
    <name evidence="2" type="ORF">PGT21_013200</name>
    <name evidence="1" type="ORF">PGT21_014035</name>
    <name evidence="3" type="ORF">PGTUg99_023718</name>
</gene>
<dbReference type="AlphaFoldDB" id="A0A5B0SD84"/>
<evidence type="ECO:0000313" key="2">
    <source>
        <dbReference type="EMBL" id="KAA1085625.1"/>
    </source>
</evidence>
<dbReference type="EMBL" id="VSWC01000197">
    <property type="protein sequence ID" value="KAA1064766.1"/>
    <property type="molecule type" value="Genomic_DNA"/>
</dbReference>
<dbReference type="Proteomes" id="UP000325313">
    <property type="component" value="Unassembled WGS sequence"/>
</dbReference>
<proteinExistence type="predicted"/>
<dbReference type="EMBL" id="VSWC01000106">
    <property type="protein sequence ID" value="KAA1085625.1"/>
    <property type="molecule type" value="Genomic_DNA"/>
</dbReference>
<sequence length="57" mass="5892">MVYISAFSCTTLPISVASDAAVNLSLCFINGASTWPQTAQARLGCHATDTLSASTIL</sequence>
<evidence type="ECO:0000313" key="5">
    <source>
        <dbReference type="Proteomes" id="UP000325313"/>
    </source>
</evidence>
<accession>A0A5B0SD84</accession>
<evidence type="ECO:0000313" key="1">
    <source>
        <dbReference type="EMBL" id="KAA1064766.1"/>
    </source>
</evidence>
<dbReference type="EMBL" id="VDEP01000036">
    <property type="protein sequence ID" value="KAA1136036.1"/>
    <property type="molecule type" value="Genomic_DNA"/>
</dbReference>
<reference evidence="4 5" key="1">
    <citation type="submission" date="2019-05" db="EMBL/GenBank/DDBJ databases">
        <title>Emergence of the Ug99 lineage of the wheat stem rust pathogen through somatic hybridization.</title>
        <authorList>
            <person name="Li F."/>
            <person name="Upadhyaya N.M."/>
            <person name="Sperschneider J."/>
            <person name="Matny O."/>
            <person name="Nguyen-Phuc H."/>
            <person name="Mago R."/>
            <person name="Raley C."/>
            <person name="Miller M.E."/>
            <person name="Silverstein K.A.T."/>
            <person name="Henningsen E."/>
            <person name="Hirsch C.D."/>
            <person name="Visser B."/>
            <person name="Pretorius Z.A."/>
            <person name="Steffenson B.J."/>
            <person name="Schwessinger B."/>
            <person name="Dodds P.N."/>
            <person name="Figueroa M."/>
        </authorList>
    </citation>
    <scope>NUCLEOTIDE SEQUENCE [LARGE SCALE GENOMIC DNA]</scope>
    <source>
        <strain evidence="1">21-0</strain>
        <strain evidence="3 5">Ug99</strain>
    </source>
</reference>
<keyword evidence="4" id="KW-1185">Reference proteome</keyword>
<comment type="caution">
    <text evidence="3">The sequence shown here is derived from an EMBL/GenBank/DDBJ whole genome shotgun (WGS) entry which is preliminary data.</text>
</comment>